<evidence type="ECO:0000256" key="3">
    <source>
        <dbReference type="ARBA" id="ARBA00022449"/>
    </source>
</evidence>
<keyword evidence="2" id="KW-0813">Transport</keyword>
<evidence type="ECO:0000256" key="7">
    <source>
        <dbReference type="ARBA" id="ARBA00023136"/>
    </source>
</evidence>
<evidence type="ECO:0000256" key="8">
    <source>
        <dbReference type="ARBA" id="ARBA00038435"/>
    </source>
</evidence>
<dbReference type="InterPro" id="IPR018461">
    <property type="entry name" value="Na/H_Antiport_NhaC-like_C"/>
</dbReference>
<protein>
    <submittedName>
        <fullName evidence="11">Malate-2H(+)/Na(+)-lactate antiporter</fullName>
    </submittedName>
</protein>
<gene>
    <name evidence="11" type="primary">mleN_1</name>
    <name evidence="11" type="ORF">DEAC_c13280</name>
</gene>
<dbReference type="InterPro" id="IPR052180">
    <property type="entry name" value="NhaC_Na-H+_Antiporter"/>
</dbReference>
<dbReference type="PATRIC" id="fig|476652.3.peg.1365"/>
<dbReference type="GO" id="GO:0005886">
    <property type="term" value="C:plasma membrane"/>
    <property type="evidence" value="ECO:0007669"/>
    <property type="project" value="UniProtKB-SubCell"/>
</dbReference>
<feature type="transmembrane region" description="Helical" evidence="9">
    <location>
        <begin position="419"/>
        <end position="440"/>
    </location>
</feature>
<evidence type="ECO:0000256" key="6">
    <source>
        <dbReference type="ARBA" id="ARBA00022989"/>
    </source>
</evidence>
<feature type="transmembrane region" description="Helical" evidence="9">
    <location>
        <begin position="342"/>
        <end position="365"/>
    </location>
</feature>
<name>A0A0J1IPN4_9FIRM</name>
<feature type="transmembrane region" description="Helical" evidence="9">
    <location>
        <begin position="223"/>
        <end position="244"/>
    </location>
</feature>
<keyword evidence="7 9" id="KW-0472">Membrane</keyword>
<evidence type="ECO:0000256" key="5">
    <source>
        <dbReference type="ARBA" id="ARBA00022692"/>
    </source>
</evidence>
<organism evidence="11 12">
    <name type="scientific">Desulfosporosinus acididurans</name>
    <dbReference type="NCBI Taxonomy" id="476652"/>
    <lineage>
        <taxon>Bacteria</taxon>
        <taxon>Bacillati</taxon>
        <taxon>Bacillota</taxon>
        <taxon>Clostridia</taxon>
        <taxon>Eubacteriales</taxon>
        <taxon>Desulfitobacteriaceae</taxon>
        <taxon>Desulfosporosinus</taxon>
    </lineage>
</organism>
<feature type="transmembrane region" description="Helical" evidence="9">
    <location>
        <begin position="274"/>
        <end position="294"/>
    </location>
</feature>
<keyword evidence="5 9" id="KW-0812">Transmembrane</keyword>
<evidence type="ECO:0000313" key="11">
    <source>
        <dbReference type="EMBL" id="KLU66661.1"/>
    </source>
</evidence>
<feature type="domain" description="Na+/H+ antiporter NhaC-like C-terminal" evidence="10">
    <location>
        <begin position="155"/>
        <end position="436"/>
    </location>
</feature>
<feature type="transmembrane region" description="Helical" evidence="9">
    <location>
        <begin position="142"/>
        <end position="159"/>
    </location>
</feature>
<keyword evidence="6 9" id="KW-1133">Transmembrane helix</keyword>
<feature type="transmembrane region" description="Helical" evidence="9">
    <location>
        <begin position="250"/>
        <end position="267"/>
    </location>
</feature>
<dbReference type="GO" id="GO:0015297">
    <property type="term" value="F:antiporter activity"/>
    <property type="evidence" value="ECO:0007669"/>
    <property type="project" value="UniProtKB-KW"/>
</dbReference>
<keyword evidence="12" id="KW-1185">Reference proteome</keyword>
<feature type="transmembrane region" description="Helical" evidence="9">
    <location>
        <begin position="104"/>
        <end position="135"/>
    </location>
</feature>
<evidence type="ECO:0000256" key="9">
    <source>
        <dbReference type="SAM" id="Phobius"/>
    </source>
</evidence>
<evidence type="ECO:0000256" key="2">
    <source>
        <dbReference type="ARBA" id="ARBA00022448"/>
    </source>
</evidence>
<feature type="transmembrane region" description="Helical" evidence="9">
    <location>
        <begin position="179"/>
        <end position="202"/>
    </location>
</feature>
<dbReference type="Proteomes" id="UP000036356">
    <property type="component" value="Unassembled WGS sequence"/>
</dbReference>
<dbReference type="Pfam" id="PF03553">
    <property type="entry name" value="Na_H_antiporter"/>
    <property type="match status" value="1"/>
</dbReference>
<dbReference type="AlphaFoldDB" id="A0A0J1IPN4"/>
<reference evidence="11 12" key="1">
    <citation type="submission" date="2015-06" db="EMBL/GenBank/DDBJ databases">
        <title>Draft genome of the moderately acidophilic sulfate reducer Candidatus Desulfosporosinus acididurans strain M1.</title>
        <authorList>
            <person name="Poehlein A."/>
            <person name="Petzsch P."/>
            <person name="Johnson B.D."/>
            <person name="Schloemann M."/>
            <person name="Daniel R."/>
            <person name="Muehling M."/>
        </authorList>
    </citation>
    <scope>NUCLEOTIDE SEQUENCE [LARGE SCALE GENOMIC DNA]</scope>
    <source>
        <strain evidence="11 12">M1</strain>
    </source>
</reference>
<dbReference type="STRING" id="476652.DEAC_c13280"/>
<comment type="subcellular location">
    <subcellularLocation>
        <location evidence="1">Cell membrane</location>
        <topology evidence="1">Multi-pass membrane protein</topology>
    </subcellularLocation>
</comment>
<dbReference type="PANTHER" id="PTHR33451:SF3">
    <property type="entry name" value="MALATE-2H(+)_NA(+)-LACTATE ANTIPORTER"/>
    <property type="match status" value="1"/>
</dbReference>
<keyword evidence="3" id="KW-0050">Antiport</keyword>
<evidence type="ECO:0000259" key="10">
    <source>
        <dbReference type="Pfam" id="PF03553"/>
    </source>
</evidence>
<comment type="caution">
    <text evidence="11">The sequence shown here is derived from an EMBL/GenBank/DDBJ whole genome shotgun (WGS) entry which is preliminary data.</text>
</comment>
<feature type="transmembrane region" description="Helical" evidence="9">
    <location>
        <begin position="66"/>
        <end position="84"/>
    </location>
</feature>
<dbReference type="PANTHER" id="PTHR33451">
    <property type="entry name" value="MALATE-2H(+)/NA(+)-LACTATE ANTIPORTER"/>
    <property type="match status" value="1"/>
</dbReference>
<evidence type="ECO:0000313" key="12">
    <source>
        <dbReference type="Proteomes" id="UP000036356"/>
    </source>
</evidence>
<feature type="transmembrane region" description="Helical" evidence="9">
    <location>
        <begin position="300"/>
        <end position="321"/>
    </location>
</feature>
<feature type="transmembrane region" description="Helical" evidence="9">
    <location>
        <begin position="27"/>
        <end position="45"/>
    </location>
</feature>
<keyword evidence="4" id="KW-1003">Cell membrane</keyword>
<feature type="transmembrane region" description="Helical" evidence="9">
    <location>
        <begin position="5"/>
        <end position="21"/>
    </location>
</feature>
<evidence type="ECO:0000256" key="1">
    <source>
        <dbReference type="ARBA" id="ARBA00004651"/>
    </source>
</evidence>
<dbReference type="EMBL" id="LDZY01000004">
    <property type="protein sequence ID" value="KLU66661.1"/>
    <property type="molecule type" value="Genomic_DNA"/>
</dbReference>
<evidence type="ECO:0000256" key="4">
    <source>
        <dbReference type="ARBA" id="ARBA00022475"/>
    </source>
</evidence>
<comment type="similarity">
    <text evidence="8">Belongs to the NhaC Na(+)/H(+) (TC 2.A.35) antiporter family.</text>
</comment>
<sequence length="462" mass="50827">MKYKNMYLLFSVLITFFLLLFSTLKGIFIGFPLILCFLNFACIAHQRGYPLREIMGMSYRGGKKSLLVLRILVLVGAITSLWIASGTTPAILYYGMLRMNPHLFILYTFLISSAVSFLLGTSFGTVSTVGLALMIMAKGGHINSNIAAGAIIAGSYFGDRCSPMSSSANLVAHLTHSDLYANIKGMFRTGMLPFLLSVLAYLGLSISQPLRFTGTTMINEISLLFTLHWIVLLPALAILVLAVFRVDVQISMVVSILLAIFISLEVQHYQILEILKFILFGFTLHAGSPLSAILQGGGILSMWKVSVVIYVSCCWAGLFAETDILKDLNEFLRTINSPSARFLMTTLMSLLTSILGCSQTISIVLTHSLMNDVYTNGQSSRTQLALDLENTSVPLAAVIPWNTAAFVPTATLNVSLMGFIPYAFYLYLLPLTQIIFSSLIKSLSSPVHRLRSETRYGNRSHL</sequence>
<proteinExistence type="inferred from homology"/>
<accession>A0A0J1IPN4</accession>